<dbReference type="FunFam" id="1.10.287.130:FF:000010">
    <property type="entry name" value="Two-component sensor histidine kinase"/>
    <property type="match status" value="1"/>
</dbReference>
<dbReference type="SUPFAM" id="SSF55874">
    <property type="entry name" value="ATPase domain of HSP90 chaperone/DNA topoisomerase II/histidine kinase"/>
    <property type="match status" value="1"/>
</dbReference>
<dbReference type="Gene3D" id="6.10.340.10">
    <property type="match status" value="1"/>
</dbReference>
<keyword evidence="5" id="KW-0597">Phosphoprotein</keyword>
<keyword evidence="12" id="KW-0902">Two-component regulatory system</keyword>
<keyword evidence="8" id="KW-0547">Nucleotide-binding</keyword>
<organism evidence="20 21">
    <name type="scientific">Tessaracoccus defluvii</name>
    <dbReference type="NCBI Taxonomy" id="1285901"/>
    <lineage>
        <taxon>Bacteria</taxon>
        <taxon>Bacillati</taxon>
        <taxon>Actinomycetota</taxon>
        <taxon>Actinomycetes</taxon>
        <taxon>Propionibacteriales</taxon>
        <taxon>Propionibacteriaceae</taxon>
        <taxon>Tessaracoccus</taxon>
    </lineage>
</organism>
<gene>
    <name evidence="20" type="ORF">H9L22_06065</name>
</gene>
<feature type="chain" id="PRO_5028863775" description="Sensor histidine kinase MtrB" evidence="17">
    <location>
        <begin position="23"/>
        <end position="492"/>
    </location>
</feature>
<dbReference type="AlphaFoldDB" id="A0A7H0H8N8"/>
<name>A0A7H0H8N8_9ACTN</name>
<dbReference type="InterPro" id="IPR036097">
    <property type="entry name" value="HisK_dim/P_sf"/>
</dbReference>
<proteinExistence type="predicted"/>
<accession>A0A7H0H8N8</accession>
<keyword evidence="10" id="KW-0067">ATP-binding</keyword>
<keyword evidence="7 16" id="KW-0812">Transmembrane</keyword>
<evidence type="ECO:0000256" key="1">
    <source>
        <dbReference type="ARBA" id="ARBA00000085"/>
    </source>
</evidence>
<dbReference type="PROSITE" id="PS50109">
    <property type="entry name" value="HIS_KIN"/>
    <property type="match status" value="1"/>
</dbReference>
<evidence type="ECO:0000256" key="17">
    <source>
        <dbReference type="SAM" id="SignalP"/>
    </source>
</evidence>
<feature type="domain" description="HAMP" evidence="19">
    <location>
        <begin position="186"/>
        <end position="238"/>
    </location>
</feature>
<dbReference type="KEGG" id="tdf:H9L22_06065"/>
<comment type="subcellular location">
    <subcellularLocation>
        <location evidence="2">Cell membrane</location>
        <topology evidence="2">Multi-pass membrane protein</topology>
    </subcellularLocation>
</comment>
<protein>
    <recommendedName>
        <fullName evidence="14">Sensor histidine kinase MtrB</fullName>
        <ecNumber evidence="3">2.7.13.3</ecNumber>
    </recommendedName>
</protein>
<feature type="signal peptide" evidence="17">
    <location>
        <begin position="1"/>
        <end position="22"/>
    </location>
</feature>
<dbReference type="EC" id="2.7.13.3" evidence="3"/>
<dbReference type="GO" id="GO:0000155">
    <property type="term" value="F:phosphorelay sensor kinase activity"/>
    <property type="evidence" value="ECO:0007669"/>
    <property type="project" value="InterPro"/>
</dbReference>
<dbReference type="PANTHER" id="PTHR43547">
    <property type="entry name" value="TWO-COMPONENT HISTIDINE KINASE"/>
    <property type="match status" value="1"/>
</dbReference>
<keyword evidence="21" id="KW-1185">Reference proteome</keyword>
<dbReference type="CDD" id="cd06225">
    <property type="entry name" value="HAMP"/>
    <property type="match status" value="1"/>
</dbReference>
<dbReference type="Proteomes" id="UP000516117">
    <property type="component" value="Chromosome"/>
</dbReference>
<dbReference type="SMART" id="SM00304">
    <property type="entry name" value="HAMP"/>
    <property type="match status" value="1"/>
</dbReference>
<feature type="region of interest" description="Disordered" evidence="15">
    <location>
        <begin position="464"/>
        <end position="492"/>
    </location>
</feature>
<dbReference type="SUPFAM" id="SSF47384">
    <property type="entry name" value="Homodimeric domain of signal transducing histidine kinase"/>
    <property type="match status" value="1"/>
</dbReference>
<dbReference type="SMART" id="SM00388">
    <property type="entry name" value="HisKA"/>
    <property type="match status" value="1"/>
</dbReference>
<evidence type="ECO:0000256" key="15">
    <source>
        <dbReference type="SAM" id="MobiDB-lite"/>
    </source>
</evidence>
<evidence type="ECO:0000313" key="21">
    <source>
        <dbReference type="Proteomes" id="UP000516117"/>
    </source>
</evidence>
<evidence type="ECO:0000256" key="4">
    <source>
        <dbReference type="ARBA" id="ARBA00022475"/>
    </source>
</evidence>
<dbReference type="InterPro" id="IPR004358">
    <property type="entry name" value="Sig_transdc_His_kin-like_C"/>
</dbReference>
<keyword evidence="11 16" id="KW-1133">Transmembrane helix</keyword>
<keyword evidence="4" id="KW-1003">Cell membrane</keyword>
<feature type="transmembrane region" description="Helical" evidence="16">
    <location>
        <begin position="162"/>
        <end position="184"/>
    </location>
</feature>
<dbReference type="Pfam" id="PF00512">
    <property type="entry name" value="HisKA"/>
    <property type="match status" value="1"/>
</dbReference>
<dbReference type="InterPro" id="IPR005467">
    <property type="entry name" value="His_kinase_dom"/>
</dbReference>
<evidence type="ECO:0000259" key="18">
    <source>
        <dbReference type="PROSITE" id="PS50109"/>
    </source>
</evidence>
<dbReference type="Gene3D" id="1.10.287.130">
    <property type="match status" value="1"/>
</dbReference>
<dbReference type="GO" id="GO:0005886">
    <property type="term" value="C:plasma membrane"/>
    <property type="evidence" value="ECO:0007669"/>
    <property type="project" value="UniProtKB-SubCell"/>
</dbReference>
<evidence type="ECO:0000313" key="20">
    <source>
        <dbReference type="EMBL" id="QNP56904.1"/>
    </source>
</evidence>
<evidence type="ECO:0000256" key="14">
    <source>
        <dbReference type="ARBA" id="ARBA00035305"/>
    </source>
</evidence>
<evidence type="ECO:0000256" key="5">
    <source>
        <dbReference type="ARBA" id="ARBA00022553"/>
    </source>
</evidence>
<dbReference type="PANTHER" id="PTHR43547:SF2">
    <property type="entry name" value="HYBRID SIGNAL TRANSDUCTION HISTIDINE KINASE C"/>
    <property type="match status" value="1"/>
</dbReference>
<evidence type="ECO:0000256" key="13">
    <source>
        <dbReference type="ARBA" id="ARBA00023136"/>
    </source>
</evidence>
<dbReference type="SMART" id="SM00387">
    <property type="entry name" value="HATPase_c"/>
    <property type="match status" value="1"/>
</dbReference>
<evidence type="ECO:0000259" key="19">
    <source>
        <dbReference type="PROSITE" id="PS50885"/>
    </source>
</evidence>
<dbReference type="NCBIfam" id="NF040691">
    <property type="entry name" value="MtrAB_MtrB"/>
    <property type="match status" value="1"/>
</dbReference>
<dbReference type="InterPro" id="IPR003661">
    <property type="entry name" value="HisK_dim/P_dom"/>
</dbReference>
<dbReference type="Pfam" id="PF00672">
    <property type="entry name" value="HAMP"/>
    <property type="match status" value="1"/>
</dbReference>
<dbReference type="Gene3D" id="3.30.565.10">
    <property type="entry name" value="Histidine kinase-like ATPase, C-terminal domain"/>
    <property type="match status" value="1"/>
</dbReference>
<dbReference type="RefSeq" id="WP_187722003.1">
    <property type="nucleotide sequence ID" value="NZ_BAABBL010000003.1"/>
</dbReference>
<keyword evidence="13 16" id="KW-0472">Membrane</keyword>
<keyword evidence="9 20" id="KW-0418">Kinase</keyword>
<dbReference type="EMBL" id="CP060789">
    <property type="protein sequence ID" value="QNP56904.1"/>
    <property type="molecule type" value="Genomic_DNA"/>
</dbReference>
<dbReference type="Pfam" id="PF02518">
    <property type="entry name" value="HATPase_c"/>
    <property type="match status" value="1"/>
</dbReference>
<evidence type="ECO:0000256" key="2">
    <source>
        <dbReference type="ARBA" id="ARBA00004651"/>
    </source>
</evidence>
<sequence>MLGLSVVLMLLAGVLLMNQATAGVVEAKRESSLTEAVGVHAFMQEQLRSPDVRNAPVHESLNRLADLAVAQSAQYRVVIDAPTSRLVSAGIQADSVPEALRTQVQASEGMYVTPTQVVFTDPAVTPEPGLAIGTSLLGTDGERYPVYYIFPMTMEMSTLRSLQGAVVATGAALTLALTLVAYLITVQVVRPVRRASQAALRLASGRLDERIPVRGTEDLATLARSMNRMAGQLQQRIRELETLSTLQQRFVSDVSHELRTPMTTIKMASEVLHDGRESFDPTQRRSVELMNTEIDRFELMLSDLLEISRFDAGAAELATDEVEVASLVDAEVEATRSMAQRLGVEVIVEYRNADTRAAVDSRRIRRIVRNLLTNAIEHAEGQPIRVTVASDVEAVAITVRDFGVGFAPEDAAHVFDRFWRADPSRNRVVGGSGLGLSIAMEDARLHRGWLTAWGRPGRGAQFRLTLPRDPGRELTGSPLPVIPTDRKAGARR</sequence>
<dbReference type="InterPro" id="IPR003594">
    <property type="entry name" value="HATPase_dom"/>
</dbReference>
<evidence type="ECO:0000256" key="3">
    <source>
        <dbReference type="ARBA" id="ARBA00012438"/>
    </source>
</evidence>
<evidence type="ECO:0000256" key="16">
    <source>
        <dbReference type="SAM" id="Phobius"/>
    </source>
</evidence>
<reference evidence="20 21" key="1">
    <citation type="submission" date="2020-08" db="EMBL/GenBank/DDBJ databases">
        <title>Genome sequence of Tessaracoccus defluvii JCM 17540T.</title>
        <authorList>
            <person name="Hyun D.-W."/>
            <person name="Bae J.-W."/>
        </authorList>
    </citation>
    <scope>NUCLEOTIDE SEQUENCE [LARGE SCALE GENOMIC DNA]</scope>
    <source>
        <strain evidence="20 21">JCM 17540</strain>
    </source>
</reference>
<feature type="domain" description="Histidine kinase" evidence="18">
    <location>
        <begin position="253"/>
        <end position="470"/>
    </location>
</feature>
<evidence type="ECO:0000256" key="12">
    <source>
        <dbReference type="ARBA" id="ARBA00023012"/>
    </source>
</evidence>
<evidence type="ECO:0000256" key="11">
    <source>
        <dbReference type="ARBA" id="ARBA00022989"/>
    </source>
</evidence>
<dbReference type="FunFam" id="3.30.565.10:FF:000013">
    <property type="entry name" value="Two-component sensor histidine kinase"/>
    <property type="match status" value="1"/>
</dbReference>
<dbReference type="InterPro" id="IPR003660">
    <property type="entry name" value="HAMP_dom"/>
</dbReference>
<keyword evidence="17" id="KW-0732">Signal</keyword>
<dbReference type="PRINTS" id="PR00344">
    <property type="entry name" value="BCTRLSENSOR"/>
</dbReference>
<evidence type="ECO:0000256" key="9">
    <source>
        <dbReference type="ARBA" id="ARBA00022777"/>
    </source>
</evidence>
<evidence type="ECO:0000256" key="7">
    <source>
        <dbReference type="ARBA" id="ARBA00022692"/>
    </source>
</evidence>
<dbReference type="CDD" id="cd00082">
    <property type="entry name" value="HisKA"/>
    <property type="match status" value="1"/>
</dbReference>
<dbReference type="InterPro" id="IPR047669">
    <property type="entry name" value="MtrAB_MtrB"/>
</dbReference>
<evidence type="ECO:0000256" key="6">
    <source>
        <dbReference type="ARBA" id="ARBA00022679"/>
    </source>
</evidence>
<dbReference type="SUPFAM" id="SSF158472">
    <property type="entry name" value="HAMP domain-like"/>
    <property type="match status" value="1"/>
</dbReference>
<dbReference type="PROSITE" id="PS50885">
    <property type="entry name" value="HAMP"/>
    <property type="match status" value="1"/>
</dbReference>
<dbReference type="InterPro" id="IPR036890">
    <property type="entry name" value="HATPase_C_sf"/>
</dbReference>
<comment type="catalytic activity">
    <reaction evidence="1">
        <text>ATP + protein L-histidine = ADP + protein N-phospho-L-histidine.</text>
        <dbReference type="EC" id="2.7.13.3"/>
    </reaction>
</comment>
<dbReference type="GO" id="GO:0005524">
    <property type="term" value="F:ATP binding"/>
    <property type="evidence" value="ECO:0007669"/>
    <property type="project" value="UniProtKB-KW"/>
</dbReference>
<evidence type="ECO:0000256" key="8">
    <source>
        <dbReference type="ARBA" id="ARBA00022741"/>
    </source>
</evidence>
<keyword evidence="6" id="KW-0808">Transferase</keyword>
<evidence type="ECO:0000256" key="10">
    <source>
        <dbReference type="ARBA" id="ARBA00022840"/>
    </source>
</evidence>